<sequence>MTKALMIPTLTDQLPTIVEVNGLDGLQKAVEGFVEPVAGEDFTAWVNEEGKVKGMPFNPRADRFLHLAIPALSTWDCIVGPVIITGGADEDGEDTDISPELIERANEYLGLSLSL</sequence>
<proteinExistence type="predicted"/>
<dbReference type="RefSeq" id="WP_023190048.1">
    <property type="nucleotide sequence ID" value="NC_022599.1"/>
</dbReference>
<name>U5NZT2_9MICC</name>
<dbReference type="AlphaFoldDB" id="U5NZT2"/>
<protein>
    <recommendedName>
        <fullName evidence="1">DUF3846 domain-containing protein</fullName>
    </recommendedName>
</protein>
<reference evidence="2" key="1">
    <citation type="journal article" date="2013" name="Genome Announc.">
        <title>First complete sequence of a giant linear plasmid from a micrococcus strain isolated from an extremely high-altitude lake.</title>
        <authorList>
            <person name="Dib J.R."/>
            <person name="Schuldes J."/>
            <person name="Thurmer A."/>
            <person name="Farias M.E."/>
            <person name="Daniel R."/>
            <person name="Meinhardt F."/>
        </authorList>
    </citation>
    <scope>NUCLEOTIDE SEQUENCE</scope>
    <source>
        <strain evidence="2">V7</strain>
        <plasmid evidence="2">pLMV7</plasmid>
    </source>
</reference>
<dbReference type="Pfam" id="PF12957">
    <property type="entry name" value="DUF3846"/>
    <property type="match status" value="1"/>
</dbReference>
<keyword evidence="2" id="KW-0614">Plasmid</keyword>
<organism evidence="2">
    <name type="scientific">Micrococcus sp. V7</name>
    <dbReference type="NCBI Taxonomy" id="404582"/>
    <lineage>
        <taxon>Bacteria</taxon>
        <taxon>Bacillati</taxon>
        <taxon>Actinomycetota</taxon>
        <taxon>Actinomycetes</taxon>
        <taxon>Micrococcales</taxon>
        <taxon>Micrococcaceae</taxon>
        <taxon>Micrococcus</taxon>
    </lineage>
</organism>
<geneLocation type="plasmid" evidence="2">
    <name>pLMV7</name>
</geneLocation>
<dbReference type="EMBL" id="KF577591">
    <property type="protein sequence ID" value="AGY35430.1"/>
    <property type="molecule type" value="Genomic_DNA"/>
</dbReference>
<gene>
    <name evidence="2" type="ORF">LMV7_p00080</name>
</gene>
<evidence type="ECO:0000313" key="2">
    <source>
        <dbReference type="EMBL" id="AGY35430.1"/>
    </source>
</evidence>
<accession>U5NZT2</accession>
<feature type="domain" description="DUF3846" evidence="1">
    <location>
        <begin position="11"/>
        <end position="107"/>
    </location>
</feature>
<dbReference type="InterPro" id="IPR024559">
    <property type="entry name" value="DUF3846"/>
</dbReference>
<evidence type="ECO:0000259" key="1">
    <source>
        <dbReference type="Pfam" id="PF12957"/>
    </source>
</evidence>